<dbReference type="AlphaFoldDB" id="A0A382MFR2"/>
<dbReference type="Gene3D" id="3.40.1550.10">
    <property type="entry name" value="CheC-like"/>
    <property type="match status" value="1"/>
</dbReference>
<proteinExistence type="predicted"/>
<dbReference type="PROSITE" id="PS50110">
    <property type="entry name" value="RESPONSE_REGULATORY"/>
    <property type="match status" value="1"/>
</dbReference>
<dbReference type="Pfam" id="PF00072">
    <property type="entry name" value="Response_reg"/>
    <property type="match status" value="1"/>
</dbReference>
<sequence length="245" mass="26706">MSIMIIEDSKPMRNLIKRTLKQAGFGDHDILEAGDGVEGLELIKSHSPDLVLCDWNMPKMNGMELLKTLKKEGIDVRFGFVTSEQSKEMRDDAKAEGALFLIGKPFTPENFNRELTQVFGKDDASGTSVPLKDWLDVLVRATKQVSSNPLGFASEAEVVSYTNDVPSEQLGCYLPFEGGDDLLWLCLFSDSSGSQSLARALFALGPDEEDLPPDEVGDSMGEIVNIVAGLVKSQMEPRGVSCTIG</sequence>
<dbReference type="PANTHER" id="PTHR43228:SF1">
    <property type="entry name" value="TWO-COMPONENT RESPONSE REGULATOR ARR22"/>
    <property type="match status" value="1"/>
</dbReference>
<name>A0A382MFR2_9ZZZZ</name>
<feature type="domain" description="Response regulatory" evidence="2">
    <location>
        <begin position="2"/>
        <end position="119"/>
    </location>
</feature>
<evidence type="ECO:0000256" key="1">
    <source>
        <dbReference type="ARBA" id="ARBA00022500"/>
    </source>
</evidence>
<dbReference type="PANTHER" id="PTHR43228">
    <property type="entry name" value="TWO-COMPONENT RESPONSE REGULATOR"/>
    <property type="match status" value="1"/>
</dbReference>
<organism evidence="3">
    <name type="scientific">marine metagenome</name>
    <dbReference type="NCBI Taxonomy" id="408172"/>
    <lineage>
        <taxon>unclassified sequences</taxon>
        <taxon>metagenomes</taxon>
        <taxon>ecological metagenomes</taxon>
    </lineage>
</organism>
<dbReference type="InterPro" id="IPR028976">
    <property type="entry name" value="CheC-like_sf"/>
</dbReference>
<dbReference type="Gene3D" id="3.40.50.2300">
    <property type="match status" value="1"/>
</dbReference>
<evidence type="ECO:0000259" key="2">
    <source>
        <dbReference type="PROSITE" id="PS50110"/>
    </source>
</evidence>
<dbReference type="GO" id="GO:0006935">
    <property type="term" value="P:chemotaxis"/>
    <property type="evidence" value="ECO:0007669"/>
    <property type="project" value="UniProtKB-KW"/>
</dbReference>
<reference evidence="3" key="1">
    <citation type="submission" date="2018-05" db="EMBL/GenBank/DDBJ databases">
        <authorList>
            <person name="Lanie J.A."/>
            <person name="Ng W.-L."/>
            <person name="Kazmierczak K.M."/>
            <person name="Andrzejewski T.M."/>
            <person name="Davidsen T.M."/>
            <person name="Wayne K.J."/>
            <person name="Tettelin H."/>
            <person name="Glass J.I."/>
            <person name="Rusch D."/>
            <person name="Podicherti R."/>
            <person name="Tsui H.-C.T."/>
            <person name="Winkler M.E."/>
        </authorList>
    </citation>
    <scope>NUCLEOTIDE SEQUENCE</scope>
</reference>
<evidence type="ECO:0000313" key="3">
    <source>
        <dbReference type="EMBL" id="SVC46915.1"/>
    </source>
</evidence>
<protein>
    <recommendedName>
        <fullName evidence="2">Response regulatory domain-containing protein</fullName>
    </recommendedName>
</protein>
<dbReference type="InterPro" id="IPR011006">
    <property type="entry name" value="CheY-like_superfamily"/>
</dbReference>
<gene>
    <name evidence="3" type="ORF">METZ01_LOCUS299769</name>
</gene>
<dbReference type="SMART" id="SM00448">
    <property type="entry name" value="REC"/>
    <property type="match status" value="1"/>
</dbReference>
<dbReference type="InterPro" id="IPR001789">
    <property type="entry name" value="Sig_transdc_resp-reg_receiver"/>
</dbReference>
<dbReference type="GO" id="GO:0000160">
    <property type="term" value="P:phosphorelay signal transduction system"/>
    <property type="evidence" value="ECO:0007669"/>
    <property type="project" value="InterPro"/>
</dbReference>
<feature type="non-terminal residue" evidence="3">
    <location>
        <position position="245"/>
    </location>
</feature>
<dbReference type="SUPFAM" id="SSF52172">
    <property type="entry name" value="CheY-like"/>
    <property type="match status" value="1"/>
</dbReference>
<keyword evidence="1" id="KW-0145">Chemotaxis</keyword>
<accession>A0A382MFR2</accession>
<dbReference type="EMBL" id="UINC01092921">
    <property type="protein sequence ID" value="SVC46915.1"/>
    <property type="molecule type" value="Genomic_DNA"/>
</dbReference>
<dbReference type="InterPro" id="IPR052048">
    <property type="entry name" value="ST_Response_Regulator"/>
</dbReference>